<evidence type="ECO:0000256" key="1">
    <source>
        <dbReference type="PROSITE-ProRule" id="PRU00285"/>
    </source>
</evidence>
<protein>
    <submittedName>
        <fullName evidence="4">HSP20 family molecular chaperone IbpA</fullName>
    </submittedName>
</protein>
<organism evidence="4 5">
    <name type="scientific">Catenibacillus scindens</name>
    <dbReference type="NCBI Taxonomy" id="673271"/>
    <lineage>
        <taxon>Bacteria</taxon>
        <taxon>Bacillati</taxon>
        <taxon>Bacillota</taxon>
        <taxon>Clostridia</taxon>
        <taxon>Lachnospirales</taxon>
        <taxon>Lachnospiraceae</taxon>
        <taxon>Catenibacillus</taxon>
    </lineage>
</organism>
<comment type="similarity">
    <text evidence="1 2">Belongs to the small heat shock protein (HSP20) family.</text>
</comment>
<evidence type="ECO:0000313" key="5">
    <source>
        <dbReference type="Proteomes" id="UP000543642"/>
    </source>
</evidence>
<dbReference type="PANTHER" id="PTHR11527">
    <property type="entry name" value="HEAT-SHOCK PROTEIN 20 FAMILY MEMBER"/>
    <property type="match status" value="1"/>
</dbReference>
<dbReference type="RefSeq" id="WP_183773498.1">
    <property type="nucleotide sequence ID" value="NZ_CAWVEG010000020.1"/>
</dbReference>
<evidence type="ECO:0000313" key="4">
    <source>
        <dbReference type="EMBL" id="MBB5264670.1"/>
    </source>
</evidence>
<dbReference type="EMBL" id="JACHFW010000006">
    <property type="protein sequence ID" value="MBB5264670.1"/>
    <property type="molecule type" value="Genomic_DNA"/>
</dbReference>
<accession>A0A7W8M537</accession>
<sequence>MISRNNYGLDLFNDIFKDPFWNTFYTDGKDRPMKTDIYETPSMYLLEIELPGYSRDDIQAELENGYLTISASQPRRIEEGEEKMQLVRRERYQGSYKRSFYVGDDLQQEDIKASFKNGILKLTIPKEVQKKLKEKRFIAIE</sequence>
<proteinExistence type="inferred from homology"/>
<dbReference type="Gene3D" id="2.60.40.790">
    <property type="match status" value="1"/>
</dbReference>
<dbReference type="InterPro" id="IPR008978">
    <property type="entry name" value="HSP20-like_chaperone"/>
</dbReference>
<evidence type="ECO:0000259" key="3">
    <source>
        <dbReference type="PROSITE" id="PS01031"/>
    </source>
</evidence>
<keyword evidence="5" id="KW-1185">Reference proteome</keyword>
<dbReference type="Pfam" id="PF00011">
    <property type="entry name" value="HSP20"/>
    <property type="match status" value="1"/>
</dbReference>
<dbReference type="PROSITE" id="PS01031">
    <property type="entry name" value="SHSP"/>
    <property type="match status" value="1"/>
</dbReference>
<comment type="caution">
    <text evidence="4">The sequence shown here is derived from an EMBL/GenBank/DDBJ whole genome shotgun (WGS) entry which is preliminary data.</text>
</comment>
<gene>
    <name evidence="4" type="ORF">HNP82_001798</name>
</gene>
<dbReference type="CDD" id="cd06471">
    <property type="entry name" value="ACD_LpsHSP_like"/>
    <property type="match status" value="1"/>
</dbReference>
<dbReference type="AlphaFoldDB" id="A0A7W8M537"/>
<feature type="domain" description="SHSP" evidence="3">
    <location>
        <begin position="24"/>
        <end position="141"/>
    </location>
</feature>
<dbReference type="Proteomes" id="UP000543642">
    <property type="component" value="Unassembled WGS sequence"/>
</dbReference>
<evidence type="ECO:0000256" key="2">
    <source>
        <dbReference type="RuleBase" id="RU003616"/>
    </source>
</evidence>
<dbReference type="InterPro" id="IPR002068">
    <property type="entry name" value="A-crystallin/Hsp20_dom"/>
</dbReference>
<dbReference type="SUPFAM" id="SSF49764">
    <property type="entry name" value="HSP20-like chaperones"/>
    <property type="match status" value="1"/>
</dbReference>
<reference evidence="4 5" key="1">
    <citation type="submission" date="2020-08" db="EMBL/GenBank/DDBJ databases">
        <title>Genomic Encyclopedia of Type Strains, Phase IV (KMG-IV): sequencing the most valuable type-strain genomes for metagenomic binning, comparative biology and taxonomic classification.</title>
        <authorList>
            <person name="Goeker M."/>
        </authorList>
    </citation>
    <scope>NUCLEOTIDE SEQUENCE [LARGE SCALE GENOMIC DNA]</scope>
    <source>
        <strain evidence="4 5">DSM 106146</strain>
    </source>
</reference>
<name>A0A7W8M537_9FIRM</name>
<dbReference type="InterPro" id="IPR031107">
    <property type="entry name" value="Small_HSP"/>
</dbReference>